<dbReference type="AlphaFoldDB" id="A0A2D0N9W5"/>
<evidence type="ECO:0000313" key="2">
    <source>
        <dbReference type="Proteomes" id="UP000223913"/>
    </source>
</evidence>
<name>A0A2D0N9W5_FLAN2</name>
<reference evidence="1 2" key="1">
    <citation type="submission" date="2017-10" db="EMBL/GenBank/DDBJ databases">
        <title>The draft genome sequence of Lewinella nigricans NBRC 102662.</title>
        <authorList>
            <person name="Wang K."/>
        </authorList>
    </citation>
    <scope>NUCLEOTIDE SEQUENCE [LARGE SCALE GENOMIC DNA]</scope>
    <source>
        <strain evidence="1 2">NBRC 102662</strain>
    </source>
</reference>
<proteinExistence type="predicted"/>
<gene>
    <name evidence="1" type="ORF">CRP01_17500</name>
</gene>
<dbReference type="RefSeq" id="WP_099151363.1">
    <property type="nucleotide sequence ID" value="NZ_PDUD01000022.1"/>
</dbReference>
<dbReference type="Proteomes" id="UP000223913">
    <property type="component" value="Unassembled WGS sequence"/>
</dbReference>
<evidence type="ECO:0000313" key="1">
    <source>
        <dbReference type="EMBL" id="PHN05312.1"/>
    </source>
</evidence>
<accession>A0A2D0N9W5</accession>
<sequence length="99" mass="11001">MKRVFTLRKGTVTEVKGPGLYLVQDTLNGNNIITSIPAKMVVAGKSLVPGAFVYVVVSPADLLRGRLFTSADLKTEYAQQLVRDRQHLDRGEDPLNFRK</sequence>
<keyword evidence="2" id="KW-1185">Reference proteome</keyword>
<organism evidence="1 2">
    <name type="scientific">Flavilitoribacter nigricans (strain ATCC 23147 / DSM 23189 / NBRC 102662 / NCIMB 1420 / SS-2)</name>
    <name type="common">Lewinella nigricans</name>
    <dbReference type="NCBI Taxonomy" id="1122177"/>
    <lineage>
        <taxon>Bacteria</taxon>
        <taxon>Pseudomonadati</taxon>
        <taxon>Bacteroidota</taxon>
        <taxon>Saprospiria</taxon>
        <taxon>Saprospirales</taxon>
        <taxon>Lewinellaceae</taxon>
        <taxon>Flavilitoribacter</taxon>
    </lineage>
</organism>
<comment type="caution">
    <text evidence="1">The sequence shown here is derived from an EMBL/GenBank/DDBJ whole genome shotgun (WGS) entry which is preliminary data.</text>
</comment>
<protein>
    <submittedName>
        <fullName evidence="1">Uncharacterized protein</fullName>
    </submittedName>
</protein>
<dbReference type="EMBL" id="PDUD01000022">
    <property type="protein sequence ID" value="PHN05312.1"/>
    <property type="molecule type" value="Genomic_DNA"/>
</dbReference>